<dbReference type="OrthoDB" id="2049938at2"/>
<evidence type="ECO:0000313" key="1">
    <source>
        <dbReference type="EMBL" id="SCP99742.1"/>
    </source>
</evidence>
<evidence type="ECO:0008006" key="3">
    <source>
        <dbReference type="Google" id="ProtNLM"/>
    </source>
</evidence>
<dbReference type="AlphaFoldDB" id="A0A1D3TZ08"/>
<dbReference type="SUPFAM" id="SSF53041">
    <property type="entry name" value="Resolvase-like"/>
    <property type="match status" value="1"/>
</dbReference>
<keyword evidence="2" id="KW-1185">Reference proteome</keyword>
<sequence>MKHKILRMKNEQQAEAKETRVPKGQGVIFIKTRRSDDKIHVLVTEMLEVADATGVEMVDIIVDELAGGDIDRESVDRLSDWIENSGVGIIFVKSITDLSNDVDDLDKFIEKAMYFGMIIVDFTEKAIIAPYLPEGDEE</sequence>
<name>A0A1D3TZ08_9FIRM</name>
<organism evidence="1 2">
    <name type="scientific">Anaerobium acetethylicum</name>
    <dbReference type="NCBI Taxonomy" id="1619234"/>
    <lineage>
        <taxon>Bacteria</taxon>
        <taxon>Bacillati</taxon>
        <taxon>Bacillota</taxon>
        <taxon>Clostridia</taxon>
        <taxon>Lachnospirales</taxon>
        <taxon>Lachnospiraceae</taxon>
        <taxon>Anaerobium</taxon>
    </lineage>
</organism>
<accession>A0A1D3TZ08</accession>
<dbReference type="STRING" id="1619234.SAMN05421730_105611"/>
<dbReference type="InterPro" id="IPR036162">
    <property type="entry name" value="Resolvase-like_N_sf"/>
</dbReference>
<protein>
    <recommendedName>
        <fullName evidence="3">Resolvase, N terminal domain</fullName>
    </recommendedName>
</protein>
<gene>
    <name evidence="1" type="ORF">SAMN05421730_105611</name>
</gene>
<evidence type="ECO:0000313" key="2">
    <source>
        <dbReference type="Proteomes" id="UP000199315"/>
    </source>
</evidence>
<dbReference type="Proteomes" id="UP000199315">
    <property type="component" value="Unassembled WGS sequence"/>
</dbReference>
<dbReference type="GO" id="GO:0003677">
    <property type="term" value="F:DNA binding"/>
    <property type="evidence" value="ECO:0007669"/>
    <property type="project" value="InterPro"/>
</dbReference>
<dbReference type="RefSeq" id="WP_091237004.1">
    <property type="nucleotide sequence ID" value="NZ_FMKA01000056.1"/>
</dbReference>
<reference evidence="1 2" key="1">
    <citation type="submission" date="2016-09" db="EMBL/GenBank/DDBJ databases">
        <authorList>
            <person name="Capua I."/>
            <person name="De Benedictis P."/>
            <person name="Joannis T."/>
            <person name="Lombin L.H."/>
            <person name="Cattoli G."/>
        </authorList>
    </citation>
    <scope>NUCLEOTIDE SEQUENCE [LARGE SCALE GENOMIC DNA]</scope>
    <source>
        <strain evidence="1 2">GluBS11</strain>
    </source>
</reference>
<dbReference type="EMBL" id="FMKA01000056">
    <property type="protein sequence ID" value="SCP99742.1"/>
    <property type="molecule type" value="Genomic_DNA"/>
</dbReference>
<proteinExistence type="predicted"/>
<dbReference type="GO" id="GO:0000150">
    <property type="term" value="F:DNA strand exchange activity"/>
    <property type="evidence" value="ECO:0007669"/>
    <property type="project" value="InterPro"/>
</dbReference>
<dbReference type="Gene3D" id="3.40.50.1390">
    <property type="entry name" value="Resolvase, N-terminal catalytic domain"/>
    <property type="match status" value="1"/>
</dbReference>